<dbReference type="PROSITE" id="PS50106">
    <property type="entry name" value="PDZ"/>
    <property type="match status" value="1"/>
</dbReference>
<proteinExistence type="predicted"/>
<gene>
    <name evidence="6" type="ORF">GCM10023205_30160</name>
</gene>
<dbReference type="Gene3D" id="2.40.10.120">
    <property type="match status" value="1"/>
</dbReference>
<dbReference type="PANTHER" id="PTHR43343:SF3">
    <property type="entry name" value="PROTEASE DO-LIKE 8, CHLOROPLASTIC"/>
    <property type="match status" value="1"/>
</dbReference>
<dbReference type="Pfam" id="PF13180">
    <property type="entry name" value="PDZ_2"/>
    <property type="match status" value="1"/>
</dbReference>
<feature type="region of interest" description="Disordered" evidence="3">
    <location>
        <begin position="1"/>
        <end position="66"/>
    </location>
</feature>
<dbReference type="InterPro" id="IPR001940">
    <property type="entry name" value="Peptidase_S1C"/>
</dbReference>
<dbReference type="Gene3D" id="2.30.42.10">
    <property type="match status" value="1"/>
</dbReference>
<comment type="caution">
    <text evidence="6">The sequence shown here is derived from an EMBL/GenBank/DDBJ whole genome shotgun (WGS) entry which is preliminary data.</text>
</comment>
<keyword evidence="4" id="KW-1133">Transmembrane helix</keyword>
<keyword evidence="4" id="KW-0812">Transmembrane</keyword>
<dbReference type="EMBL" id="BAABHS010000009">
    <property type="protein sequence ID" value="GAA4964111.1"/>
    <property type="molecule type" value="Genomic_DNA"/>
</dbReference>
<feature type="transmembrane region" description="Helical" evidence="4">
    <location>
        <begin position="96"/>
        <end position="119"/>
    </location>
</feature>
<dbReference type="InterPro" id="IPR001478">
    <property type="entry name" value="PDZ"/>
</dbReference>
<evidence type="ECO:0000256" key="3">
    <source>
        <dbReference type="SAM" id="MobiDB-lite"/>
    </source>
</evidence>
<organism evidence="6 7">
    <name type="scientific">Yinghuangia aomiensis</name>
    <dbReference type="NCBI Taxonomy" id="676205"/>
    <lineage>
        <taxon>Bacteria</taxon>
        <taxon>Bacillati</taxon>
        <taxon>Actinomycetota</taxon>
        <taxon>Actinomycetes</taxon>
        <taxon>Kitasatosporales</taxon>
        <taxon>Streptomycetaceae</taxon>
        <taxon>Yinghuangia</taxon>
    </lineage>
</organism>
<dbReference type="PRINTS" id="PR00834">
    <property type="entry name" value="PROTEASES2C"/>
</dbReference>
<evidence type="ECO:0000256" key="2">
    <source>
        <dbReference type="ARBA" id="ARBA00022801"/>
    </source>
</evidence>
<feature type="domain" description="PDZ" evidence="5">
    <location>
        <begin position="346"/>
        <end position="439"/>
    </location>
</feature>
<sequence length="454" mass="45010">MSDEVGGTAGGPEGRGEDAPDGAWGFPHPAGQPTVPPNAGPPYAQPGPPPPPVNPANPAGAAPPPYGHHPYGHTMYGAPATVAEPPRAPFRLTWRIAAGLGLVALAAGAAGGGLGAWLADRDERSVTLHQPAASGPPRARDSVAGLAAGTLPGVVYIHASKGGKQATGTGFVLDKGGDILTNNHVVADAADGGTIRVVFNGGEQVEAKVVGRDTGYDLAVIRVTGVQGLAPLPLGNSDTAQVGDPVIAIGAPYNLEGTVTSGIISAKDRAVSAGGSGDDVSYISALQTDAPINPGNSGGPLIDASGRVIGVNSAIRSADSADPFGGESGAGSIGLAFAIPINQAKRVAQQLIDNGKAVHPVMGVSLDTGYDGPGARVVDKSSKGAPVRAGGPADKAGIKPGDVVIAIDGKKVAGAEELIVAVRTKAPGDTVTLTVQREGKELQLPVKLEGEDGS</sequence>
<dbReference type="SUPFAM" id="SSF50494">
    <property type="entry name" value="Trypsin-like serine proteases"/>
    <property type="match status" value="1"/>
</dbReference>
<evidence type="ECO:0000259" key="5">
    <source>
        <dbReference type="PROSITE" id="PS50106"/>
    </source>
</evidence>
<keyword evidence="7" id="KW-1185">Reference proteome</keyword>
<dbReference type="Pfam" id="PF13365">
    <property type="entry name" value="Trypsin_2"/>
    <property type="match status" value="1"/>
</dbReference>
<dbReference type="Proteomes" id="UP001500466">
    <property type="component" value="Unassembled WGS sequence"/>
</dbReference>
<dbReference type="SMART" id="SM00228">
    <property type="entry name" value="PDZ"/>
    <property type="match status" value="1"/>
</dbReference>
<keyword evidence="4" id="KW-0472">Membrane</keyword>
<name>A0ABP9H8S2_9ACTN</name>
<protein>
    <recommendedName>
        <fullName evidence="5">PDZ domain-containing protein</fullName>
    </recommendedName>
</protein>
<keyword evidence="1" id="KW-0645">Protease</keyword>
<dbReference type="InterPro" id="IPR009003">
    <property type="entry name" value="Peptidase_S1_PA"/>
</dbReference>
<evidence type="ECO:0000256" key="1">
    <source>
        <dbReference type="ARBA" id="ARBA00022670"/>
    </source>
</evidence>
<dbReference type="InterPro" id="IPR036034">
    <property type="entry name" value="PDZ_sf"/>
</dbReference>
<dbReference type="RefSeq" id="WP_345675956.1">
    <property type="nucleotide sequence ID" value="NZ_BAABHS010000009.1"/>
</dbReference>
<evidence type="ECO:0000313" key="7">
    <source>
        <dbReference type="Proteomes" id="UP001500466"/>
    </source>
</evidence>
<accession>A0ABP9H8S2</accession>
<dbReference type="PANTHER" id="PTHR43343">
    <property type="entry name" value="PEPTIDASE S12"/>
    <property type="match status" value="1"/>
</dbReference>
<feature type="compositionally biased region" description="Pro residues" evidence="3">
    <location>
        <begin position="34"/>
        <end position="66"/>
    </location>
</feature>
<reference evidence="7" key="1">
    <citation type="journal article" date="2019" name="Int. J. Syst. Evol. Microbiol.">
        <title>The Global Catalogue of Microorganisms (GCM) 10K type strain sequencing project: providing services to taxonomists for standard genome sequencing and annotation.</title>
        <authorList>
            <consortium name="The Broad Institute Genomics Platform"/>
            <consortium name="The Broad Institute Genome Sequencing Center for Infectious Disease"/>
            <person name="Wu L."/>
            <person name="Ma J."/>
        </authorList>
    </citation>
    <scope>NUCLEOTIDE SEQUENCE [LARGE SCALE GENOMIC DNA]</scope>
    <source>
        <strain evidence="7">JCM 17986</strain>
    </source>
</reference>
<keyword evidence="2" id="KW-0378">Hydrolase</keyword>
<dbReference type="SUPFAM" id="SSF50156">
    <property type="entry name" value="PDZ domain-like"/>
    <property type="match status" value="1"/>
</dbReference>
<evidence type="ECO:0000256" key="4">
    <source>
        <dbReference type="SAM" id="Phobius"/>
    </source>
</evidence>
<dbReference type="InterPro" id="IPR051201">
    <property type="entry name" value="Chloro_Bact_Ser_Proteases"/>
</dbReference>
<evidence type="ECO:0000313" key="6">
    <source>
        <dbReference type="EMBL" id="GAA4964111.1"/>
    </source>
</evidence>